<dbReference type="InterPro" id="IPR004276">
    <property type="entry name" value="GlycoTrans_28_N"/>
</dbReference>
<evidence type="ECO:0008006" key="9">
    <source>
        <dbReference type="Google" id="ProtNLM"/>
    </source>
</evidence>
<dbReference type="GO" id="GO:0012505">
    <property type="term" value="C:endomembrane system"/>
    <property type="evidence" value="ECO:0007669"/>
    <property type="project" value="UniProtKB-SubCell"/>
</dbReference>
<dbReference type="CDD" id="cd03784">
    <property type="entry name" value="GT1_Gtf-like"/>
    <property type="match status" value="1"/>
</dbReference>
<dbReference type="PANTHER" id="PTHR48050">
    <property type="entry name" value="STEROL 3-BETA-GLUCOSYLTRANSFERASE"/>
    <property type="match status" value="1"/>
</dbReference>
<dbReference type="PANTHER" id="PTHR48050:SF13">
    <property type="entry name" value="STEROL 3-BETA-GLUCOSYLTRANSFERASE UGT80A2"/>
    <property type="match status" value="1"/>
</dbReference>
<dbReference type="GO" id="GO:0005975">
    <property type="term" value="P:carbohydrate metabolic process"/>
    <property type="evidence" value="ECO:0007669"/>
    <property type="project" value="InterPro"/>
</dbReference>
<dbReference type="SUPFAM" id="SSF53756">
    <property type="entry name" value="UDP-Glycosyltransferase/glycogen phosphorylase"/>
    <property type="match status" value="1"/>
</dbReference>
<evidence type="ECO:0000313" key="8">
    <source>
        <dbReference type="Proteomes" id="UP001220324"/>
    </source>
</evidence>
<feature type="compositionally biased region" description="Low complexity" evidence="4">
    <location>
        <begin position="1"/>
        <end position="22"/>
    </location>
</feature>
<feature type="compositionally biased region" description="Basic residues" evidence="4">
    <location>
        <begin position="655"/>
        <end position="668"/>
    </location>
</feature>
<organism evidence="7 8">
    <name type="scientific">Penicillium frequentans</name>
    <dbReference type="NCBI Taxonomy" id="3151616"/>
    <lineage>
        <taxon>Eukaryota</taxon>
        <taxon>Fungi</taxon>
        <taxon>Dikarya</taxon>
        <taxon>Ascomycota</taxon>
        <taxon>Pezizomycotina</taxon>
        <taxon>Eurotiomycetes</taxon>
        <taxon>Eurotiomycetidae</taxon>
        <taxon>Eurotiales</taxon>
        <taxon>Aspergillaceae</taxon>
        <taxon>Penicillium</taxon>
    </lineage>
</organism>
<dbReference type="FunFam" id="3.40.50.2000:FF:000009">
    <property type="entry name" value="Sterol 3-beta-glucosyltransferase UGT80A2"/>
    <property type="match status" value="1"/>
</dbReference>
<feature type="domain" description="Erythromycin biosynthesis protein CIII-like C-terminal" evidence="6">
    <location>
        <begin position="435"/>
        <end position="541"/>
    </location>
</feature>
<dbReference type="EMBL" id="JAQIZZ010000003">
    <property type="protein sequence ID" value="KAJ5547304.1"/>
    <property type="molecule type" value="Genomic_DNA"/>
</dbReference>
<dbReference type="FunFam" id="3.40.50.2000:FF:000100">
    <property type="entry name" value="Glycosyltransferase family 1 protein"/>
    <property type="match status" value="1"/>
</dbReference>
<dbReference type="Pfam" id="PF06722">
    <property type="entry name" value="EryCIII-like_C"/>
    <property type="match status" value="1"/>
</dbReference>
<feature type="region of interest" description="Disordered" evidence="4">
    <location>
        <begin position="1"/>
        <end position="30"/>
    </location>
</feature>
<evidence type="ECO:0000256" key="3">
    <source>
        <dbReference type="ARBA" id="ARBA00023098"/>
    </source>
</evidence>
<dbReference type="GO" id="GO:0016906">
    <property type="term" value="F:sterol 3-beta-glucosyltransferase activity"/>
    <property type="evidence" value="ECO:0007669"/>
    <property type="project" value="UniProtKB-ARBA"/>
</dbReference>
<keyword evidence="3" id="KW-0443">Lipid metabolism</keyword>
<dbReference type="InterPro" id="IPR002213">
    <property type="entry name" value="UDP_glucos_trans"/>
</dbReference>
<reference evidence="7 8" key="1">
    <citation type="journal article" date="2023" name="IMA Fungus">
        <title>Comparative genomic study of the Penicillium genus elucidates a diverse pangenome and 15 lateral gene transfer events.</title>
        <authorList>
            <person name="Petersen C."/>
            <person name="Sorensen T."/>
            <person name="Nielsen M.R."/>
            <person name="Sondergaard T.E."/>
            <person name="Sorensen J.L."/>
            <person name="Fitzpatrick D.A."/>
            <person name="Frisvad J.C."/>
            <person name="Nielsen K.L."/>
        </authorList>
    </citation>
    <scope>NUCLEOTIDE SEQUENCE [LARGE SCALE GENOMIC DNA]</scope>
    <source>
        <strain evidence="7 8">IBT 35679</strain>
    </source>
</reference>
<evidence type="ECO:0000256" key="1">
    <source>
        <dbReference type="ARBA" id="ARBA00004184"/>
    </source>
</evidence>
<evidence type="ECO:0000259" key="6">
    <source>
        <dbReference type="Pfam" id="PF06722"/>
    </source>
</evidence>
<name>A0AAD6GJ41_9EURO</name>
<evidence type="ECO:0000313" key="7">
    <source>
        <dbReference type="EMBL" id="KAJ5547304.1"/>
    </source>
</evidence>
<dbReference type="GO" id="GO:0006629">
    <property type="term" value="P:lipid metabolic process"/>
    <property type="evidence" value="ECO:0007669"/>
    <property type="project" value="UniProtKB-KW"/>
</dbReference>
<comment type="caution">
    <text evidence="7">The sequence shown here is derived from an EMBL/GenBank/DDBJ whole genome shotgun (WGS) entry which is preliminary data.</text>
</comment>
<comment type="subcellular location">
    <subcellularLocation>
        <location evidence="1">Endomembrane system</location>
        <topology evidence="1">Peripheral membrane protein</topology>
    </subcellularLocation>
</comment>
<feature type="region of interest" description="Disordered" evidence="4">
    <location>
        <begin position="655"/>
        <end position="719"/>
    </location>
</feature>
<keyword evidence="2" id="KW-0808">Transferase</keyword>
<feature type="compositionally biased region" description="Acidic residues" evidence="4">
    <location>
        <begin position="700"/>
        <end position="719"/>
    </location>
</feature>
<evidence type="ECO:0000256" key="2">
    <source>
        <dbReference type="ARBA" id="ARBA00022679"/>
    </source>
</evidence>
<dbReference type="Gene3D" id="3.40.50.2000">
    <property type="entry name" value="Glycogen Phosphorylase B"/>
    <property type="match status" value="2"/>
</dbReference>
<evidence type="ECO:0000256" key="4">
    <source>
        <dbReference type="SAM" id="MobiDB-lite"/>
    </source>
</evidence>
<evidence type="ECO:0000259" key="5">
    <source>
        <dbReference type="Pfam" id="PF03033"/>
    </source>
</evidence>
<dbReference type="InterPro" id="IPR050426">
    <property type="entry name" value="Glycosyltransferase_28"/>
</dbReference>
<accession>A0AAD6GJ41</accession>
<keyword evidence="8" id="KW-1185">Reference proteome</keyword>
<proteinExistence type="predicted"/>
<protein>
    <recommendedName>
        <fullName evidence="9">Glycosyltransferase family 28 N-terminal domain-containing protein</fullName>
    </recommendedName>
</protein>
<sequence length="950" mass="105098">MSSTASTTEGAESSQQRSAQSSDWTEDTSDTLSEYNDRIRFNGDGLNTGVRVLGDGRLDIRIKEHRPNIAGLLNRLQATPMPSENEQARDTASTCSRAVRDGKNFPLVMNVVIQVIGSRGDIQPFVALGKELKAHGHRVRLATHFAFREFVLEGGLEFFNIGGDPAELMAFMVKNPGLLPGLKTIRSGAIQKRRREMKEIIHGCWRSCYEMGDGTDLHQIKDDLWGDTTDYRRRPFVADAIIANPPSLAHIHCAQRLGVPLHIMFTMPWSPTQSFPHPLAILHQQNCKPTVANFVSYAVVDMMVWEGLGDLVNTFRKKSLALDALDHITAPSLIHRLQIPCSYLWSPAVLPKPIDWGENIDICGFSFLPSESDYKPTPEIDAFLKAGTTPIYIGFGSIVVDDHIKLTKILFEAVKMSGQRAIISKGWGNLGVDEVDIPENILLIGSCPHDWLFRHVSCVIHHGGAGTTAAGLALARPTIIIPFFGDQEFWGGIVARAGAGPRPIPHKYLTADKLKDAIEMALKEETQVKAQAIAQKMKQENGVRDGVRSFHRQLNLRSLRCCVCPIHPAVWHLKRTQLGFSAFAAAVLVEMGRLKPEDLVLSRAMEYDTYRDPIGPLSASAQVLFGAISGFVTGLADVPVDVMTDLVSAGRAIGHAHTKPKPKGKWHQRPQNEDELASDPSSSDHAAAEAHQEQNQLPDSSDEEAEVAEDHEDDGMMEDWDSQYGEDALFPETELEKNHSLDLERTQTMGEQIAIAQANSSLREAAHHGRRMSMKFVNLIIWLPTDVSLSLSKGFHNAPKLYHDPTVRSTPKVKGLRSGLRAAGTEFRYGWYDGLTGLVTQPQHGYRDNGAKGMFKGIGKGIGGVFLKPPAALWGLAGYPLTGLRRRLLKSLGRNQECQIILSRIAQGHEDMRASTPDQRARVVRKWDKIEENLMKNKEYSGNCPAHLVH</sequence>
<dbReference type="Proteomes" id="UP001220324">
    <property type="component" value="Unassembled WGS sequence"/>
</dbReference>
<dbReference type="InterPro" id="IPR010610">
    <property type="entry name" value="EryCIII-like_C"/>
</dbReference>
<gene>
    <name evidence="7" type="ORF">N7494_004889</name>
</gene>
<feature type="domain" description="Glycosyltransferase family 28 N-terminal" evidence="5">
    <location>
        <begin position="111"/>
        <end position="176"/>
    </location>
</feature>
<dbReference type="Pfam" id="PF03033">
    <property type="entry name" value="Glyco_transf_28"/>
    <property type="match status" value="1"/>
</dbReference>
<dbReference type="AlphaFoldDB" id="A0AAD6GJ41"/>